<proteinExistence type="predicted"/>
<protein>
    <submittedName>
        <fullName evidence="1">Uncharacterized protein</fullName>
    </submittedName>
</protein>
<sequence>MLNVKKANLLKDQVGTGSADTKIWKRAVDLYSKANLLATEPKLSSNNELKGLVEALATAVGASEHVEGLQKALKALKDATESDNADLVKKAEEVVSKYDAVKDAYDKVKAKETQYKSTLNGSEESKYTEVETKFDGLKTAYNNAQCKTISLILDKEMIRYCSISLYTYPYHNPNLNLLKHFLY</sequence>
<dbReference type="GeneID" id="3501920"/>
<gene>
    <name evidence="1" type="ordered locus">TP02_0850</name>
</gene>
<evidence type="ECO:0000313" key="2">
    <source>
        <dbReference type="Proteomes" id="UP000001949"/>
    </source>
</evidence>
<accession>Q4N3Y8</accession>
<dbReference type="KEGG" id="tpv:TP02_0850"/>
<dbReference type="eggNOG" id="ENOG502QX7S">
    <property type="taxonomic scope" value="Eukaryota"/>
</dbReference>
<dbReference type="VEuPathDB" id="PiroplasmaDB:TpMuguga_02g00850"/>
<evidence type="ECO:0000313" key="1">
    <source>
        <dbReference type="EMBL" id="EAN33135.1"/>
    </source>
</evidence>
<name>Q4N3Y8_THEPA</name>
<reference evidence="1 2" key="1">
    <citation type="journal article" date="2005" name="Science">
        <title>Genome sequence of Theileria parva, a bovine pathogen that transforms lymphocytes.</title>
        <authorList>
            <person name="Gardner M.J."/>
            <person name="Bishop R."/>
            <person name="Shah T."/>
            <person name="de Villiers E.P."/>
            <person name="Carlton J.M."/>
            <person name="Hall N."/>
            <person name="Ren Q."/>
            <person name="Paulsen I.T."/>
            <person name="Pain A."/>
            <person name="Berriman M."/>
            <person name="Wilson R.J.M."/>
            <person name="Sato S."/>
            <person name="Ralph S.A."/>
            <person name="Mann D.J."/>
            <person name="Xiong Z."/>
            <person name="Shallom S.J."/>
            <person name="Weidman J."/>
            <person name="Jiang L."/>
            <person name="Lynn J."/>
            <person name="Weaver B."/>
            <person name="Shoaibi A."/>
            <person name="Domingo A.R."/>
            <person name="Wasawo D."/>
            <person name="Crabtree J."/>
            <person name="Wortman J.R."/>
            <person name="Haas B."/>
            <person name="Angiuoli S.V."/>
            <person name="Creasy T.H."/>
            <person name="Lu C."/>
            <person name="Suh B."/>
            <person name="Silva J.C."/>
            <person name="Utterback T.R."/>
            <person name="Feldblyum T.V."/>
            <person name="Pertea M."/>
            <person name="Allen J."/>
            <person name="Nierman W.C."/>
            <person name="Taracha E.L.N."/>
            <person name="Salzberg S.L."/>
            <person name="White O.R."/>
            <person name="Fitzhugh H.A."/>
            <person name="Morzaria S."/>
            <person name="Venter J.C."/>
            <person name="Fraser C.M."/>
            <person name="Nene V."/>
        </authorList>
    </citation>
    <scope>NUCLEOTIDE SEQUENCE [LARGE SCALE GENOMIC DNA]</scope>
    <source>
        <strain evidence="1 2">Muguga</strain>
    </source>
</reference>
<dbReference type="RefSeq" id="XP_765418.1">
    <property type="nucleotide sequence ID" value="XM_760325.1"/>
</dbReference>
<comment type="caution">
    <text evidence="1">The sequence shown here is derived from an EMBL/GenBank/DDBJ whole genome shotgun (WGS) entry which is preliminary data.</text>
</comment>
<dbReference type="InParanoid" id="Q4N3Y8"/>
<dbReference type="AlphaFoldDB" id="Q4N3Y8"/>
<organism evidence="1 2">
    <name type="scientific">Theileria parva</name>
    <name type="common">East coast fever infection agent</name>
    <dbReference type="NCBI Taxonomy" id="5875"/>
    <lineage>
        <taxon>Eukaryota</taxon>
        <taxon>Sar</taxon>
        <taxon>Alveolata</taxon>
        <taxon>Apicomplexa</taxon>
        <taxon>Aconoidasida</taxon>
        <taxon>Piroplasmida</taxon>
        <taxon>Theileriidae</taxon>
        <taxon>Theileria</taxon>
    </lineage>
</organism>
<keyword evidence="2" id="KW-1185">Reference proteome</keyword>
<dbReference type="EMBL" id="AAGK01000002">
    <property type="protein sequence ID" value="EAN33135.1"/>
    <property type="molecule type" value="Genomic_DNA"/>
</dbReference>
<dbReference type="Proteomes" id="UP000001949">
    <property type="component" value="Unassembled WGS sequence"/>
</dbReference>